<protein>
    <recommendedName>
        <fullName evidence="3">Methyltransferase-like protein 5</fullName>
    </recommendedName>
</protein>
<name>A0ABP1S462_9HEXA</name>
<evidence type="ECO:0008006" key="3">
    <source>
        <dbReference type="Google" id="ProtNLM"/>
    </source>
</evidence>
<dbReference type="SUPFAM" id="SSF53335">
    <property type="entry name" value="S-adenosyl-L-methionine-dependent methyltransferases"/>
    <property type="match status" value="1"/>
</dbReference>
<evidence type="ECO:0000313" key="2">
    <source>
        <dbReference type="Proteomes" id="UP001642540"/>
    </source>
</evidence>
<dbReference type="Gene3D" id="3.40.50.150">
    <property type="entry name" value="Vaccinia Virus protein VP39"/>
    <property type="match status" value="1"/>
</dbReference>
<dbReference type="PROSITE" id="PS00092">
    <property type="entry name" value="N6_MTASE"/>
    <property type="match status" value="1"/>
</dbReference>
<dbReference type="InterPro" id="IPR002052">
    <property type="entry name" value="DNA_methylase_N6_adenine_CS"/>
</dbReference>
<gene>
    <name evidence="1" type="ORF">ODALV1_LOCUS29316</name>
</gene>
<sequence>MKLKELESWLTRCEGFKKPKVKLEQYATSSHVAARMLYAAQENIEGASVCDLGSGCGILSIGSVLLGAQYVCGIEVDLDAINIALENYDEFFDEDDEPSPLDFINAELTISEGDNEDCCSRFNSTFDVVVMNPPFGTKNNAGIDYAFLQRALKLVHPGGRVYTLHKSSTRDFFKKKLTKSIEEFGCAVKGEVLAEVRYELPKTYKFHKEKTLDIAVDFWCFQKQLGSDTN</sequence>
<dbReference type="CDD" id="cd02440">
    <property type="entry name" value="AdoMet_MTases"/>
    <property type="match status" value="1"/>
</dbReference>
<keyword evidence="2" id="KW-1185">Reference proteome</keyword>
<dbReference type="InterPro" id="IPR051720">
    <property type="entry name" value="rRNA_MeTrfase/Polyamine_Synth"/>
</dbReference>
<organism evidence="1 2">
    <name type="scientific">Orchesella dallaii</name>
    <dbReference type="NCBI Taxonomy" id="48710"/>
    <lineage>
        <taxon>Eukaryota</taxon>
        <taxon>Metazoa</taxon>
        <taxon>Ecdysozoa</taxon>
        <taxon>Arthropoda</taxon>
        <taxon>Hexapoda</taxon>
        <taxon>Collembola</taxon>
        <taxon>Entomobryomorpha</taxon>
        <taxon>Entomobryoidea</taxon>
        <taxon>Orchesellidae</taxon>
        <taxon>Orchesellinae</taxon>
        <taxon>Orchesella</taxon>
    </lineage>
</organism>
<dbReference type="PANTHER" id="PTHR23290:SF0">
    <property type="entry name" value="RRNA N6-ADENOSINE-METHYLTRANSFERASE METTL5"/>
    <property type="match status" value="1"/>
</dbReference>
<evidence type="ECO:0000313" key="1">
    <source>
        <dbReference type="EMBL" id="CAL8143168.1"/>
    </source>
</evidence>
<accession>A0ABP1S462</accession>
<proteinExistence type="predicted"/>
<comment type="caution">
    <text evidence="1">The sequence shown here is derived from an EMBL/GenBank/DDBJ whole genome shotgun (WGS) entry which is preliminary data.</text>
</comment>
<dbReference type="Pfam" id="PF06325">
    <property type="entry name" value="PrmA"/>
    <property type="match status" value="1"/>
</dbReference>
<dbReference type="Proteomes" id="UP001642540">
    <property type="component" value="Unassembled WGS sequence"/>
</dbReference>
<dbReference type="PANTHER" id="PTHR23290">
    <property type="entry name" value="RRNA N6-ADENOSINE-METHYLTRANSFERASE METTL5"/>
    <property type="match status" value="1"/>
</dbReference>
<dbReference type="EMBL" id="CAXLJM020000151">
    <property type="protein sequence ID" value="CAL8143168.1"/>
    <property type="molecule type" value="Genomic_DNA"/>
</dbReference>
<reference evidence="1 2" key="1">
    <citation type="submission" date="2024-08" db="EMBL/GenBank/DDBJ databases">
        <authorList>
            <person name="Cucini C."/>
            <person name="Frati F."/>
        </authorList>
    </citation>
    <scope>NUCLEOTIDE SEQUENCE [LARGE SCALE GENOMIC DNA]</scope>
</reference>
<dbReference type="InterPro" id="IPR029063">
    <property type="entry name" value="SAM-dependent_MTases_sf"/>
</dbReference>